<evidence type="ECO:0000313" key="1">
    <source>
        <dbReference type="EMBL" id="KXN66693.1"/>
    </source>
</evidence>
<reference evidence="1 2" key="1">
    <citation type="journal article" date="2015" name="Genome Biol. Evol.">
        <title>Phylogenomic analyses indicate that early fungi evolved digesting cell walls of algal ancestors of land plants.</title>
        <authorList>
            <person name="Chang Y."/>
            <person name="Wang S."/>
            <person name="Sekimoto S."/>
            <person name="Aerts A.L."/>
            <person name="Choi C."/>
            <person name="Clum A."/>
            <person name="LaButti K.M."/>
            <person name="Lindquist E.A."/>
            <person name="Yee Ngan C."/>
            <person name="Ohm R.A."/>
            <person name="Salamov A.A."/>
            <person name="Grigoriev I.V."/>
            <person name="Spatafora J.W."/>
            <person name="Berbee M.L."/>
        </authorList>
    </citation>
    <scope>NUCLEOTIDE SEQUENCE [LARGE SCALE GENOMIC DNA]</scope>
    <source>
        <strain evidence="1 2">NRRL 28638</strain>
    </source>
</reference>
<name>A0A137NV47_CONC2</name>
<dbReference type="Proteomes" id="UP000070444">
    <property type="component" value="Unassembled WGS sequence"/>
</dbReference>
<evidence type="ECO:0000313" key="2">
    <source>
        <dbReference type="Proteomes" id="UP000070444"/>
    </source>
</evidence>
<organism evidence="1 2">
    <name type="scientific">Conidiobolus coronatus (strain ATCC 28846 / CBS 209.66 / NRRL 28638)</name>
    <name type="common">Delacroixia coronata</name>
    <dbReference type="NCBI Taxonomy" id="796925"/>
    <lineage>
        <taxon>Eukaryota</taxon>
        <taxon>Fungi</taxon>
        <taxon>Fungi incertae sedis</taxon>
        <taxon>Zoopagomycota</taxon>
        <taxon>Entomophthoromycotina</taxon>
        <taxon>Entomophthoromycetes</taxon>
        <taxon>Entomophthorales</taxon>
        <taxon>Ancylistaceae</taxon>
        <taxon>Conidiobolus</taxon>
    </lineage>
</organism>
<dbReference type="AlphaFoldDB" id="A0A137NV47"/>
<keyword evidence="2" id="KW-1185">Reference proteome</keyword>
<gene>
    <name evidence="1" type="ORF">CONCODRAFT_87343</name>
</gene>
<accession>A0A137NV47</accession>
<protein>
    <submittedName>
        <fullName evidence="1">Uncharacterized protein</fullName>
    </submittedName>
</protein>
<dbReference type="EMBL" id="KQ964697">
    <property type="protein sequence ID" value="KXN66693.1"/>
    <property type="molecule type" value="Genomic_DNA"/>
</dbReference>
<sequence>MSNSSNPHKDSLGFTVYDYEPSPVGCVVIYTNISDFKGTGDFFKSCYGTNGEKFGCFIYNACNFNTTEEYDIWNAKYNQTFNNVTRTRCKDNEVDKVLSWCQMSKSSNYNPTSSSSRTTKGSSNADLSIKVLNNLQVIMFIVLLSAFTF</sequence>
<proteinExistence type="predicted"/>